<evidence type="ECO:0008006" key="4">
    <source>
        <dbReference type="Google" id="ProtNLM"/>
    </source>
</evidence>
<gene>
    <name evidence="2" type="ORF">ACFPCV_32040</name>
</gene>
<dbReference type="Proteomes" id="UP001595859">
    <property type="component" value="Unassembled WGS sequence"/>
</dbReference>
<organism evidence="2 3">
    <name type="scientific">Actinophytocola glycyrrhizae</name>
    <dbReference type="NCBI Taxonomy" id="2044873"/>
    <lineage>
        <taxon>Bacteria</taxon>
        <taxon>Bacillati</taxon>
        <taxon>Actinomycetota</taxon>
        <taxon>Actinomycetes</taxon>
        <taxon>Pseudonocardiales</taxon>
        <taxon>Pseudonocardiaceae</taxon>
    </lineage>
</organism>
<accession>A0ABV9SCG7</accession>
<sequence>MTSGIWLLFGNESGSTSPVSAPERLGDHYRFGDVPRLSSGENQRKTVDRQNRYDGESSARLSESNDGAGALVQTYANNDLDSMFALQVVRAPSPFPPYVSFSDPKDLGVDKPREEVLRYGSVACAVRNDPGQPPRVMVCLRTSDDLTVSITNTNGDLGEQPEEVAKLVDEAWSEVS</sequence>
<protein>
    <recommendedName>
        <fullName evidence="4">DUF3558 domain-containing protein</fullName>
    </recommendedName>
</protein>
<dbReference type="RefSeq" id="WP_378060421.1">
    <property type="nucleotide sequence ID" value="NZ_JBHSIS010000022.1"/>
</dbReference>
<name>A0ABV9SCG7_9PSEU</name>
<feature type="region of interest" description="Disordered" evidence="1">
    <location>
        <begin position="13"/>
        <end position="65"/>
    </location>
</feature>
<evidence type="ECO:0000256" key="1">
    <source>
        <dbReference type="SAM" id="MobiDB-lite"/>
    </source>
</evidence>
<feature type="compositionally biased region" description="Basic and acidic residues" evidence="1">
    <location>
        <begin position="42"/>
        <end position="57"/>
    </location>
</feature>
<evidence type="ECO:0000313" key="3">
    <source>
        <dbReference type="Proteomes" id="UP001595859"/>
    </source>
</evidence>
<keyword evidence="3" id="KW-1185">Reference proteome</keyword>
<feature type="compositionally biased region" description="Basic and acidic residues" evidence="1">
    <location>
        <begin position="24"/>
        <end position="33"/>
    </location>
</feature>
<evidence type="ECO:0000313" key="2">
    <source>
        <dbReference type="EMBL" id="MFC4858153.1"/>
    </source>
</evidence>
<comment type="caution">
    <text evidence="2">The sequence shown here is derived from an EMBL/GenBank/DDBJ whole genome shotgun (WGS) entry which is preliminary data.</text>
</comment>
<dbReference type="EMBL" id="JBHSIS010000022">
    <property type="protein sequence ID" value="MFC4858153.1"/>
    <property type="molecule type" value="Genomic_DNA"/>
</dbReference>
<reference evidence="3" key="1">
    <citation type="journal article" date="2019" name="Int. J. Syst. Evol. Microbiol.">
        <title>The Global Catalogue of Microorganisms (GCM) 10K type strain sequencing project: providing services to taxonomists for standard genome sequencing and annotation.</title>
        <authorList>
            <consortium name="The Broad Institute Genomics Platform"/>
            <consortium name="The Broad Institute Genome Sequencing Center for Infectious Disease"/>
            <person name="Wu L."/>
            <person name="Ma J."/>
        </authorList>
    </citation>
    <scope>NUCLEOTIDE SEQUENCE [LARGE SCALE GENOMIC DNA]</scope>
    <source>
        <strain evidence="3">ZS-22-S1</strain>
    </source>
</reference>
<proteinExistence type="predicted"/>